<accession>A0A1X7AQQ6</accession>
<feature type="signal peptide" evidence="1">
    <location>
        <begin position="1"/>
        <end position="24"/>
    </location>
</feature>
<reference evidence="3 4" key="1">
    <citation type="submission" date="2017-03" db="EMBL/GenBank/DDBJ databases">
        <authorList>
            <person name="Afonso C.L."/>
            <person name="Miller P.J."/>
            <person name="Scott M.A."/>
            <person name="Spackman E."/>
            <person name="Goraichik I."/>
            <person name="Dimitrov K.M."/>
            <person name="Suarez D.L."/>
            <person name="Swayne D.E."/>
        </authorList>
    </citation>
    <scope>NUCLEOTIDE SEQUENCE [LARGE SCALE GENOMIC DNA]</scope>
    <source>
        <strain evidence="3">SB41UT1</strain>
    </source>
</reference>
<evidence type="ECO:0000259" key="2">
    <source>
        <dbReference type="Pfam" id="PF20598"/>
    </source>
</evidence>
<dbReference type="InterPro" id="IPR046474">
    <property type="entry name" value="DUF6795"/>
</dbReference>
<sequence length="162" mass="17956">MTKALALKFYILSISLFFSLQGNAMSILDAGKACVASELKVTITQNGAPIKDAKITRKVVWENVGDKDDATTTSATGEFSLPALYMRSVTRSVLPLEFVAKTLVQVEVDGEQHRLFYAIKRSEEENNEFGGEPGILTCELNNEEELKEFGATLIKTRCTWNK</sequence>
<protein>
    <recommendedName>
        <fullName evidence="2">DUF6795 domain-containing protein</fullName>
    </recommendedName>
</protein>
<keyword evidence="4" id="KW-1185">Reference proteome</keyword>
<proteinExistence type="predicted"/>
<dbReference type="EMBL" id="FWPT01000014">
    <property type="protein sequence ID" value="SMA50644.1"/>
    <property type="molecule type" value="Genomic_DNA"/>
</dbReference>
<organism evidence="3 4">
    <name type="scientific">Parendozoicomonas haliclonae</name>
    <dbReference type="NCBI Taxonomy" id="1960125"/>
    <lineage>
        <taxon>Bacteria</taxon>
        <taxon>Pseudomonadati</taxon>
        <taxon>Pseudomonadota</taxon>
        <taxon>Gammaproteobacteria</taxon>
        <taxon>Oceanospirillales</taxon>
        <taxon>Endozoicomonadaceae</taxon>
        <taxon>Parendozoicomonas</taxon>
    </lineage>
</organism>
<evidence type="ECO:0000256" key="1">
    <source>
        <dbReference type="SAM" id="SignalP"/>
    </source>
</evidence>
<keyword evidence="1" id="KW-0732">Signal</keyword>
<feature type="chain" id="PRO_5012959556" description="DUF6795 domain-containing protein" evidence="1">
    <location>
        <begin position="25"/>
        <end position="162"/>
    </location>
</feature>
<dbReference type="Proteomes" id="UP000196573">
    <property type="component" value="Unassembled WGS sequence"/>
</dbReference>
<evidence type="ECO:0000313" key="3">
    <source>
        <dbReference type="EMBL" id="SMA50644.1"/>
    </source>
</evidence>
<feature type="domain" description="DUF6795" evidence="2">
    <location>
        <begin position="40"/>
        <end position="143"/>
    </location>
</feature>
<name>A0A1X7AQQ6_9GAMM</name>
<dbReference type="Pfam" id="PF20598">
    <property type="entry name" value="DUF6795"/>
    <property type="match status" value="1"/>
</dbReference>
<gene>
    <name evidence="3" type="ORF">EHSB41UT_04461</name>
</gene>
<dbReference type="AlphaFoldDB" id="A0A1X7AQQ6"/>
<evidence type="ECO:0000313" key="4">
    <source>
        <dbReference type="Proteomes" id="UP000196573"/>
    </source>
</evidence>